<dbReference type="AlphaFoldDB" id="A0A8K0L2M6"/>
<dbReference type="EMBL" id="JAESVG020000003">
    <property type="protein sequence ID" value="KAG8628781.1"/>
    <property type="molecule type" value="Genomic_DNA"/>
</dbReference>
<dbReference type="OrthoDB" id="10424424at2759"/>
<name>A0A8K0L2M6_9PEZI</name>
<reference evidence="1" key="1">
    <citation type="submission" date="2021-07" db="EMBL/GenBank/DDBJ databases">
        <title>Elsinoe batatas strain:CRI-CJ2 Genome sequencing and assembly.</title>
        <authorList>
            <person name="Huang L."/>
        </authorList>
    </citation>
    <scope>NUCLEOTIDE SEQUENCE</scope>
    <source>
        <strain evidence="1">CRI-CJ2</strain>
    </source>
</reference>
<dbReference type="Proteomes" id="UP000809789">
    <property type="component" value="Unassembled WGS sequence"/>
</dbReference>
<sequence>MSIPFLPLLGPTFSLLISFAAFFSNRCIGYTLFINNIKCISVRDQKDIPTRARAKLRASRSFGFVPSCRASDTPGCLPLDGRSGALTAFVWRRRG</sequence>
<evidence type="ECO:0000313" key="2">
    <source>
        <dbReference type="Proteomes" id="UP000809789"/>
    </source>
</evidence>
<comment type="caution">
    <text evidence="1">The sequence shown here is derived from an EMBL/GenBank/DDBJ whole genome shotgun (WGS) entry which is preliminary data.</text>
</comment>
<keyword evidence="2" id="KW-1185">Reference proteome</keyword>
<organism evidence="1 2">
    <name type="scientific">Elsinoe batatas</name>
    <dbReference type="NCBI Taxonomy" id="2601811"/>
    <lineage>
        <taxon>Eukaryota</taxon>
        <taxon>Fungi</taxon>
        <taxon>Dikarya</taxon>
        <taxon>Ascomycota</taxon>
        <taxon>Pezizomycotina</taxon>
        <taxon>Dothideomycetes</taxon>
        <taxon>Dothideomycetidae</taxon>
        <taxon>Myriangiales</taxon>
        <taxon>Elsinoaceae</taxon>
        <taxon>Elsinoe</taxon>
    </lineage>
</organism>
<gene>
    <name evidence="1" type="ORF">KVT40_002646</name>
</gene>
<evidence type="ECO:0000313" key="1">
    <source>
        <dbReference type="EMBL" id="KAG8628781.1"/>
    </source>
</evidence>
<accession>A0A8K0L2M6</accession>
<proteinExistence type="predicted"/>
<protein>
    <submittedName>
        <fullName evidence="1">Uncharacterized protein</fullName>
    </submittedName>
</protein>